<gene>
    <name evidence="1" type="primary">Acey_s0137.g2011</name>
    <name evidence="1" type="ORF">Y032_0137g2011</name>
</gene>
<sequence>MLTRVIPKNTCLRHPPPVCRAALRVCIIVRENGGVVLFCDWFVQGLLPPITVDSFPLRAIPLYISSIRNDESAHAVEDQRLPAIHVIISTLRITFHRYLFDIGQ</sequence>
<protein>
    <submittedName>
        <fullName evidence="1">Uncharacterized protein</fullName>
    </submittedName>
</protein>
<dbReference type="Proteomes" id="UP000024635">
    <property type="component" value="Unassembled WGS sequence"/>
</dbReference>
<dbReference type="EMBL" id="JARK01001473">
    <property type="protein sequence ID" value="EYB97767.1"/>
    <property type="molecule type" value="Genomic_DNA"/>
</dbReference>
<evidence type="ECO:0000313" key="2">
    <source>
        <dbReference type="Proteomes" id="UP000024635"/>
    </source>
</evidence>
<dbReference type="AlphaFoldDB" id="A0A016T502"/>
<organism evidence="1 2">
    <name type="scientific">Ancylostoma ceylanicum</name>
    <dbReference type="NCBI Taxonomy" id="53326"/>
    <lineage>
        <taxon>Eukaryota</taxon>
        <taxon>Metazoa</taxon>
        <taxon>Ecdysozoa</taxon>
        <taxon>Nematoda</taxon>
        <taxon>Chromadorea</taxon>
        <taxon>Rhabditida</taxon>
        <taxon>Rhabditina</taxon>
        <taxon>Rhabditomorpha</taxon>
        <taxon>Strongyloidea</taxon>
        <taxon>Ancylostomatidae</taxon>
        <taxon>Ancylostomatinae</taxon>
        <taxon>Ancylostoma</taxon>
    </lineage>
</organism>
<evidence type="ECO:0000313" key="1">
    <source>
        <dbReference type="EMBL" id="EYB97767.1"/>
    </source>
</evidence>
<proteinExistence type="predicted"/>
<name>A0A016T502_9BILA</name>
<accession>A0A016T502</accession>
<reference evidence="2" key="1">
    <citation type="journal article" date="2015" name="Nat. Genet.">
        <title>The genome and transcriptome of the zoonotic hookworm Ancylostoma ceylanicum identify infection-specific gene families.</title>
        <authorList>
            <person name="Schwarz E.M."/>
            <person name="Hu Y."/>
            <person name="Antoshechkin I."/>
            <person name="Miller M.M."/>
            <person name="Sternberg P.W."/>
            <person name="Aroian R.V."/>
        </authorList>
    </citation>
    <scope>NUCLEOTIDE SEQUENCE</scope>
    <source>
        <strain evidence="2">HY135</strain>
    </source>
</reference>
<comment type="caution">
    <text evidence="1">The sequence shown here is derived from an EMBL/GenBank/DDBJ whole genome shotgun (WGS) entry which is preliminary data.</text>
</comment>
<keyword evidence="2" id="KW-1185">Reference proteome</keyword>